<name>A0A7R8V4X4_HERIL</name>
<dbReference type="AlphaFoldDB" id="A0A7R8V4X4"/>
<protein>
    <submittedName>
        <fullName evidence="1">Uncharacterized protein</fullName>
    </submittedName>
</protein>
<dbReference type="EMBL" id="LR899014">
    <property type="protein sequence ID" value="CAD7092205.1"/>
    <property type="molecule type" value="Genomic_DNA"/>
</dbReference>
<dbReference type="InParanoid" id="A0A7R8V4X4"/>
<evidence type="ECO:0000313" key="2">
    <source>
        <dbReference type="Proteomes" id="UP000594454"/>
    </source>
</evidence>
<proteinExistence type="predicted"/>
<dbReference type="Proteomes" id="UP000594454">
    <property type="component" value="Chromosome 6"/>
</dbReference>
<evidence type="ECO:0000313" key="1">
    <source>
        <dbReference type="EMBL" id="CAD7092205.1"/>
    </source>
</evidence>
<keyword evidence="2" id="KW-1185">Reference proteome</keyword>
<accession>A0A7R8V4X4</accession>
<gene>
    <name evidence="1" type="ORF">HERILL_LOCUS14582</name>
</gene>
<reference evidence="1 2" key="1">
    <citation type="submission" date="2020-11" db="EMBL/GenBank/DDBJ databases">
        <authorList>
            <person name="Wallbank WR R."/>
            <person name="Pardo Diaz C."/>
            <person name="Kozak K."/>
            <person name="Martin S."/>
            <person name="Jiggins C."/>
            <person name="Moest M."/>
            <person name="Warren A I."/>
            <person name="Generalovic N T."/>
            <person name="Byers J.R.P. K."/>
            <person name="Montejo-Kovacevich G."/>
            <person name="Yen C E."/>
        </authorList>
    </citation>
    <scope>NUCLEOTIDE SEQUENCE [LARGE SCALE GENOMIC DNA]</scope>
</reference>
<sequence length="139" mass="15736">MIKTRKNKGQNEKKDERLSEDADYAEFDDFLFQPNVRPSLTQKEISIEFQPNINYHFKKEIGPGKLQDPARGYCFRHSALSDNISVACRTFQTTVLADLIHTLAERSLISASFAVSPMESAVARRALSFGSKTAQDHRV</sequence>
<organism evidence="1 2">
    <name type="scientific">Hermetia illucens</name>
    <name type="common">Black soldier fly</name>
    <dbReference type="NCBI Taxonomy" id="343691"/>
    <lineage>
        <taxon>Eukaryota</taxon>
        <taxon>Metazoa</taxon>
        <taxon>Ecdysozoa</taxon>
        <taxon>Arthropoda</taxon>
        <taxon>Hexapoda</taxon>
        <taxon>Insecta</taxon>
        <taxon>Pterygota</taxon>
        <taxon>Neoptera</taxon>
        <taxon>Endopterygota</taxon>
        <taxon>Diptera</taxon>
        <taxon>Brachycera</taxon>
        <taxon>Stratiomyomorpha</taxon>
        <taxon>Stratiomyidae</taxon>
        <taxon>Hermetiinae</taxon>
        <taxon>Hermetia</taxon>
    </lineage>
</organism>